<feature type="domain" description="TonB-dependent receptor-like beta-barrel" evidence="14">
    <location>
        <begin position="233"/>
        <end position="666"/>
    </location>
</feature>
<dbReference type="Pfam" id="PF00593">
    <property type="entry name" value="TonB_dep_Rec_b-barrel"/>
    <property type="match status" value="1"/>
</dbReference>
<keyword evidence="3 11" id="KW-0813">Transport</keyword>
<protein>
    <submittedName>
        <fullName evidence="16">TonB-dependent receptor</fullName>
    </submittedName>
</protein>
<evidence type="ECO:0000313" key="16">
    <source>
        <dbReference type="EMBL" id="WDE13517.1"/>
    </source>
</evidence>
<evidence type="ECO:0000313" key="17">
    <source>
        <dbReference type="Proteomes" id="UP001215231"/>
    </source>
</evidence>
<accession>A0ABY7VIG2</accession>
<organism evidence="16 17">
    <name type="scientific">Thalassomonas haliotis</name>
    <dbReference type="NCBI Taxonomy" id="485448"/>
    <lineage>
        <taxon>Bacteria</taxon>
        <taxon>Pseudomonadati</taxon>
        <taxon>Pseudomonadota</taxon>
        <taxon>Gammaproteobacteria</taxon>
        <taxon>Alteromonadales</taxon>
        <taxon>Colwelliaceae</taxon>
        <taxon>Thalassomonas</taxon>
    </lineage>
</organism>
<sequence length="693" mass="76181">MFKLSATSIVIGCALMASGNDSFAEPNTLSSTPVEHFTITATRTERYFMESPVSVSTLNAQDIERASADSIADALRDIPGIQVADAATAGMKRITLRGESSLRVAILVDGQEITDHSTYGAPLLLDTSMVERVEVIRGTGSVLYGGKALGGVINIITKKGGSEALQISLSTGYNSATKGQQYAASVYGHIAGFDYRISASDNEHKDRNTPDGDLDHSSFNNNSHSLYLGKERDEHLFAISFEQFNLASEIATGMENFTLDMPQRDRKKFAAFYSYDPDGELLKKIHLDAYKQKIDRHFVQNIAMSVPVGPGLSVDNIIDTNIEETLKTSGFNSQFDLQLNEQHHAIVGFQLVKDNLDKATSNITQTIRNMPGLPPMASVAASLSIEEASLTTKALYLQDEWQLSDKLILTAGARQYWVDAELNETSQLGLSPGKNNDSEFIASLAANYGLDQQNNMRFVFSQGYHYPTLLQIATGATAAGRYVNPNAKLNAESSDNFELGYRLFTDNWLVDASLFYTDADDYITHKECADTEVACINPENDKAYVNADQATTRGIELSVNYSVSEQITPYGKITWLSRKETYGSFSTKDTGTPSLYGKLGLKYENEGALPGSYYLDVFLRAAANAKLADENGSSEGYPSWKTLNLALGTRFGEQQNYLVNMEISNIFDSEYTQAKEKLLAPGRSFMLRFSTDF</sequence>
<dbReference type="InterPro" id="IPR036942">
    <property type="entry name" value="Beta-barrel_TonB_sf"/>
</dbReference>
<evidence type="ECO:0000256" key="7">
    <source>
        <dbReference type="ARBA" id="ARBA00023077"/>
    </source>
</evidence>
<dbReference type="InterPro" id="IPR012910">
    <property type="entry name" value="Plug_dom"/>
</dbReference>
<evidence type="ECO:0000256" key="3">
    <source>
        <dbReference type="ARBA" id="ARBA00022448"/>
    </source>
</evidence>
<dbReference type="InterPro" id="IPR000531">
    <property type="entry name" value="Beta-barrel_TonB"/>
</dbReference>
<gene>
    <name evidence="16" type="ORF">H3N35_08805</name>
</gene>
<evidence type="ECO:0000256" key="4">
    <source>
        <dbReference type="ARBA" id="ARBA00022452"/>
    </source>
</evidence>
<dbReference type="Gene3D" id="2.40.170.20">
    <property type="entry name" value="TonB-dependent receptor, beta-barrel domain"/>
    <property type="match status" value="1"/>
</dbReference>
<keyword evidence="4 11" id="KW-1134">Transmembrane beta strand</keyword>
<evidence type="ECO:0000256" key="12">
    <source>
        <dbReference type="RuleBase" id="RU003357"/>
    </source>
</evidence>
<evidence type="ECO:0000256" key="10">
    <source>
        <dbReference type="ARBA" id="ARBA00023237"/>
    </source>
</evidence>
<comment type="similarity">
    <text evidence="2">Belongs to the TonB-dependent receptor family. Hemoglobin/haptoglobin binding protein subfamily.</text>
</comment>
<evidence type="ECO:0000256" key="1">
    <source>
        <dbReference type="ARBA" id="ARBA00004571"/>
    </source>
</evidence>
<keyword evidence="5 11" id="KW-0812">Transmembrane</keyword>
<evidence type="ECO:0000256" key="9">
    <source>
        <dbReference type="ARBA" id="ARBA00023170"/>
    </source>
</evidence>
<dbReference type="EMBL" id="CP059693">
    <property type="protein sequence ID" value="WDE13517.1"/>
    <property type="molecule type" value="Genomic_DNA"/>
</dbReference>
<evidence type="ECO:0000256" key="5">
    <source>
        <dbReference type="ARBA" id="ARBA00022692"/>
    </source>
</evidence>
<feature type="chain" id="PRO_5047430674" evidence="13">
    <location>
        <begin position="25"/>
        <end position="693"/>
    </location>
</feature>
<dbReference type="PANTHER" id="PTHR30069">
    <property type="entry name" value="TONB-DEPENDENT OUTER MEMBRANE RECEPTOR"/>
    <property type="match status" value="1"/>
</dbReference>
<comment type="subcellular location">
    <subcellularLocation>
        <location evidence="1 11">Cell outer membrane</location>
        <topology evidence="1 11">Multi-pass membrane protein</topology>
    </subcellularLocation>
</comment>
<keyword evidence="8 11" id="KW-0472">Membrane</keyword>
<dbReference type="SUPFAM" id="SSF56935">
    <property type="entry name" value="Porins"/>
    <property type="match status" value="1"/>
</dbReference>
<proteinExistence type="inferred from homology"/>
<evidence type="ECO:0000259" key="14">
    <source>
        <dbReference type="Pfam" id="PF00593"/>
    </source>
</evidence>
<evidence type="ECO:0000259" key="15">
    <source>
        <dbReference type="Pfam" id="PF07715"/>
    </source>
</evidence>
<evidence type="ECO:0000256" key="13">
    <source>
        <dbReference type="SAM" id="SignalP"/>
    </source>
</evidence>
<dbReference type="Gene3D" id="2.170.130.10">
    <property type="entry name" value="TonB-dependent receptor, plug domain"/>
    <property type="match status" value="1"/>
</dbReference>
<evidence type="ECO:0000256" key="8">
    <source>
        <dbReference type="ARBA" id="ARBA00023136"/>
    </source>
</evidence>
<name>A0ABY7VIG2_9GAMM</name>
<dbReference type="PANTHER" id="PTHR30069:SF29">
    <property type="entry name" value="HEMOGLOBIN AND HEMOGLOBIN-HAPTOGLOBIN-BINDING PROTEIN 1-RELATED"/>
    <property type="match status" value="1"/>
</dbReference>
<keyword evidence="9 16" id="KW-0675">Receptor</keyword>
<dbReference type="InterPro" id="IPR039426">
    <property type="entry name" value="TonB-dep_rcpt-like"/>
</dbReference>
<evidence type="ECO:0000256" key="6">
    <source>
        <dbReference type="ARBA" id="ARBA00022729"/>
    </source>
</evidence>
<feature type="signal peptide" evidence="13">
    <location>
        <begin position="1"/>
        <end position="24"/>
    </location>
</feature>
<dbReference type="PROSITE" id="PS52016">
    <property type="entry name" value="TONB_DEPENDENT_REC_3"/>
    <property type="match status" value="1"/>
</dbReference>
<dbReference type="InterPro" id="IPR037066">
    <property type="entry name" value="Plug_dom_sf"/>
</dbReference>
<dbReference type="CDD" id="cd01347">
    <property type="entry name" value="ligand_gated_channel"/>
    <property type="match status" value="1"/>
</dbReference>
<dbReference type="Pfam" id="PF07715">
    <property type="entry name" value="Plug"/>
    <property type="match status" value="1"/>
</dbReference>
<keyword evidence="7 12" id="KW-0798">TonB box</keyword>
<keyword evidence="6 13" id="KW-0732">Signal</keyword>
<feature type="domain" description="TonB-dependent receptor plug" evidence="15">
    <location>
        <begin position="49"/>
        <end position="152"/>
    </location>
</feature>
<reference evidence="16 17" key="1">
    <citation type="journal article" date="2022" name="Mar. Drugs">
        <title>Bioassay-Guided Fractionation Leads to the Detection of Cholic Acid Generated by the Rare Thalassomonas sp.</title>
        <authorList>
            <person name="Pheiffer F."/>
            <person name="Schneider Y.K."/>
            <person name="Hansen E.H."/>
            <person name="Andersen J.H."/>
            <person name="Isaksson J."/>
            <person name="Busche T."/>
            <person name="R C."/>
            <person name="Kalinowski J."/>
            <person name="Zyl L.V."/>
            <person name="Trindade M."/>
        </authorList>
    </citation>
    <scope>NUCLEOTIDE SEQUENCE [LARGE SCALE GENOMIC DNA]</scope>
    <source>
        <strain evidence="16 17">A5K-61T</strain>
    </source>
</reference>
<keyword evidence="10 11" id="KW-0998">Cell outer membrane</keyword>
<evidence type="ECO:0000256" key="2">
    <source>
        <dbReference type="ARBA" id="ARBA00008143"/>
    </source>
</evidence>
<keyword evidence="17" id="KW-1185">Reference proteome</keyword>
<evidence type="ECO:0000256" key="11">
    <source>
        <dbReference type="PROSITE-ProRule" id="PRU01360"/>
    </source>
</evidence>
<dbReference type="Proteomes" id="UP001215231">
    <property type="component" value="Chromosome"/>
</dbReference>
<dbReference type="RefSeq" id="WP_274053900.1">
    <property type="nucleotide sequence ID" value="NZ_CP059693.1"/>
</dbReference>